<reference evidence="1" key="2">
    <citation type="journal article" date="2015" name="Data Brief">
        <title>Shoot transcriptome of the giant reed, Arundo donax.</title>
        <authorList>
            <person name="Barrero R.A."/>
            <person name="Guerrero F.D."/>
            <person name="Moolhuijzen P."/>
            <person name="Goolsby J.A."/>
            <person name="Tidwell J."/>
            <person name="Bellgard S.E."/>
            <person name="Bellgard M.I."/>
        </authorList>
    </citation>
    <scope>NUCLEOTIDE SEQUENCE</scope>
    <source>
        <tissue evidence="1">Shoot tissue taken approximately 20 cm above the soil surface</tissue>
    </source>
</reference>
<organism evidence="1">
    <name type="scientific">Arundo donax</name>
    <name type="common">Giant reed</name>
    <name type="synonym">Donax arundinaceus</name>
    <dbReference type="NCBI Taxonomy" id="35708"/>
    <lineage>
        <taxon>Eukaryota</taxon>
        <taxon>Viridiplantae</taxon>
        <taxon>Streptophyta</taxon>
        <taxon>Embryophyta</taxon>
        <taxon>Tracheophyta</taxon>
        <taxon>Spermatophyta</taxon>
        <taxon>Magnoliopsida</taxon>
        <taxon>Liliopsida</taxon>
        <taxon>Poales</taxon>
        <taxon>Poaceae</taxon>
        <taxon>PACMAD clade</taxon>
        <taxon>Arundinoideae</taxon>
        <taxon>Arundineae</taxon>
        <taxon>Arundo</taxon>
    </lineage>
</organism>
<sequence length="45" mass="5330">MELLQVVRWYFTLFSTRGSNFVSTSVDTYEVNFCHKKESPEENPL</sequence>
<accession>A0A0A8Y363</accession>
<proteinExistence type="predicted"/>
<dbReference type="AlphaFoldDB" id="A0A0A8Y363"/>
<reference evidence="1" key="1">
    <citation type="submission" date="2014-09" db="EMBL/GenBank/DDBJ databases">
        <authorList>
            <person name="Magalhaes I.L.F."/>
            <person name="Oliveira U."/>
            <person name="Santos F.R."/>
            <person name="Vidigal T.H.D.A."/>
            <person name="Brescovit A.D."/>
            <person name="Santos A.J."/>
        </authorList>
    </citation>
    <scope>NUCLEOTIDE SEQUENCE</scope>
    <source>
        <tissue evidence="1">Shoot tissue taken approximately 20 cm above the soil surface</tissue>
    </source>
</reference>
<name>A0A0A8Y363_ARUDO</name>
<evidence type="ECO:0000313" key="1">
    <source>
        <dbReference type="EMBL" id="JAD20706.1"/>
    </source>
</evidence>
<protein>
    <submittedName>
        <fullName evidence="1">Uncharacterized protein</fullName>
    </submittedName>
</protein>
<dbReference type="EMBL" id="GBRH01277189">
    <property type="protein sequence ID" value="JAD20706.1"/>
    <property type="molecule type" value="Transcribed_RNA"/>
</dbReference>